<keyword evidence="1" id="KW-0732">Signal</keyword>
<organism evidence="2 3">
    <name type="scientific">Novosphingobium kunmingense</name>
    <dbReference type="NCBI Taxonomy" id="1211806"/>
    <lineage>
        <taxon>Bacteria</taxon>
        <taxon>Pseudomonadati</taxon>
        <taxon>Pseudomonadota</taxon>
        <taxon>Alphaproteobacteria</taxon>
        <taxon>Sphingomonadales</taxon>
        <taxon>Sphingomonadaceae</taxon>
        <taxon>Novosphingobium</taxon>
    </lineage>
</organism>
<evidence type="ECO:0000256" key="1">
    <source>
        <dbReference type="SAM" id="SignalP"/>
    </source>
</evidence>
<evidence type="ECO:0000313" key="2">
    <source>
        <dbReference type="EMBL" id="PKB13378.1"/>
    </source>
</evidence>
<keyword evidence="3" id="KW-1185">Reference proteome</keyword>
<feature type="chain" id="PRO_5015000402" evidence="1">
    <location>
        <begin position="28"/>
        <end position="493"/>
    </location>
</feature>
<dbReference type="RefSeq" id="WP_100868366.1">
    <property type="nucleotide sequence ID" value="NZ_PHUF01000007.1"/>
</dbReference>
<reference evidence="2 3" key="1">
    <citation type="submission" date="2017-11" db="EMBL/GenBank/DDBJ databases">
        <title>Genomic Encyclopedia of Type Strains, Phase III (KMG-III): the genomes of soil and plant-associated and newly described type strains.</title>
        <authorList>
            <person name="Whitman W."/>
        </authorList>
    </citation>
    <scope>NUCLEOTIDE SEQUENCE [LARGE SCALE GENOMIC DNA]</scope>
    <source>
        <strain evidence="2 3">CGMCC 1.12274</strain>
    </source>
</reference>
<dbReference type="EMBL" id="PHUF01000007">
    <property type="protein sequence ID" value="PKB13378.1"/>
    <property type="molecule type" value="Genomic_DNA"/>
</dbReference>
<dbReference type="AlphaFoldDB" id="A0A2N0H374"/>
<accession>A0A2N0H374</accession>
<proteinExistence type="predicted"/>
<dbReference type="InterPro" id="IPR025515">
    <property type="entry name" value="DUF4403"/>
</dbReference>
<dbReference type="Pfam" id="PF14356">
    <property type="entry name" value="DUF4403"/>
    <property type="match status" value="1"/>
</dbReference>
<sequence>MTTFKKVAGAALAIAAVGGLSACNRSAGDGAPPRATDAITSPPQSSIIAVPIEADIGALRAALEREVPRQLWTIDKPDQVCVPSKKVKVLVVKIKTPTLKCRLVGQVTRGALSIGGSGRDLIVTMPVSAVIRAQDIGGILKQETATARAQVRIAVRMDLASDWNPRSKVDINYAWTKQPGVEFLGQTIDLTHTANDKLAGVVASLERTVPVEINKLGFRQQVEKAWGEAFTSVPLNRDNPPVWMRITPQELQYGGYNLTGTKLTLRLGMKAQTETFVGDRPADPPSSPLPPVRPLDANTGSLQFFIPVIADYAELEPVISEALVKRSDRPFDIPGYGPVNASFGKVTAYGTTDGRIAVGLQFAAADAASGKEAAKGTVWLTGLPINPPNTQKVMFTDVKVSGATDSTGTNLLLKLANSPALSQTIAEALAQNFTRDYNELLGKISRAIDDKREGKLAIQARIDNVRTGSLKAAGNGLYLPVWGTGTAAIRVLH</sequence>
<comment type="caution">
    <text evidence="2">The sequence shown here is derived from an EMBL/GenBank/DDBJ whole genome shotgun (WGS) entry which is preliminary data.</text>
</comment>
<evidence type="ECO:0000313" key="3">
    <source>
        <dbReference type="Proteomes" id="UP000232587"/>
    </source>
</evidence>
<gene>
    <name evidence="2" type="ORF">B0I00_3177</name>
</gene>
<protein>
    <submittedName>
        <fullName evidence="2">Uncharacterized protein DUF4403</fullName>
    </submittedName>
</protein>
<feature type="signal peptide" evidence="1">
    <location>
        <begin position="1"/>
        <end position="27"/>
    </location>
</feature>
<name>A0A2N0H374_9SPHN</name>
<dbReference type="OrthoDB" id="1299766at2"/>
<dbReference type="Proteomes" id="UP000232587">
    <property type="component" value="Unassembled WGS sequence"/>
</dbReference>
<dbReference type="PROSITE" id="PS51257">
    <property type="entry name" value="PROKAR_LIPOPROTEIN"/>
    <property type="match status" value="1"/>
</dbReference>